<feature type="region of interest" description="Disordered" evidence="1">
    <location>
        <begin position="107"/>
        <end position="162"/>
    </location>
</feature>
<gene>
    <name evidence="2" type="ORF">GUJ93_ZPchr0008g11381</name>
</gene>
<comment type="caution">
    <text evidence="2">The sequence shown here is derived from an EMBL/GenBank/DDBJ whole genome shotgun (WGS) entry which is preliminary data.</text>
</comment>
<dbReference type="Proteomes" id="UP000729402">
    <property type="component" value="Unassembled WGS sequence"/>
</dbReference>
<sequence>MRPTVLDYPSTPMLAARIVMVVPDMWLGCEVVVGLSPPQPSLRVAAVTLPPHRCLNPTTAPSPSPLHPSLPSSIPISPLFFIVAATLSHSDPILRACKRAPSLSHRIGIHDASPSPPLRPPLLPSPARARAMARGKGKGKGKSSPEAGKPTRPTVLDYPSTPTPAARIVTVVPNVGLGCEVVVGPPPP</sequence>
<reference evidence="2" key="2">
    <citation type="submission" date="2021-02" db="EMBL/GenBank/DDBJ databases">
        <authorList>
            <person name="Kimball J.A."/>
            <person name="Haas M.W."/>
            <person name="Macchietto M."/>
            <person name="Kono T."/>
            <person name="Duquette J."/>
            <person name="Shao M."/>
        </authorList>
    </citation>
    <scope>NUCLEOTIDE SEQUENCE</scope>
    <source>
        <tissue evidence="2">Fresh leaf tissue</tissue>
    </source>
</reference>
<organism evidence="2 3">
    <name type="scientific">Zizania palustris</name>
    <name type="common">Northern wild rice</name>
    <dbReference type="NCBI Taxonomy" id="103762"/>
    <lineage>
        <taxon>Eukaryota</taxon>
        <taxon>Viridiplantae</taxon>
        <taxon>Streptophyta</taxon>
        <taxon>Embryophyta</taxon>
        <taxon>Tracheophyta</taxon>
        <taxon>Spermatophyta</taxon>
        <taxon>Magnoliopsida</taxon>
        <taxon>Liliopsida</taxon>
        <taxon>Poales</taxon>
        <taxon>Poaceae</taxon>
        <taxon>BOP clade</taxon>
        <taxon>Oryzoideae</taxon>
        <taxon>Oryzeae</taxon>
        <taxon>Zizaniinae</taxon>
        <taxon>Zizania</taxon>
    </lineage>
</organism>
<reference evidence="2" key="1">
    <citation type="journal article" date="2021" name="bioRxiv">
        <title>Whole Genome Assembly and Annotation of Northern Wild Rice, Zizania palustris L., Supports a Whole Genome Duplication in the Zizania Genus.</title>
        <authorList>
            <person name="Haas M."/>
            <person name="Kono T."/>
            <person name="Macchietto M."/>
            <person name="Millas R."/>
            <person name="McGilp L."/>
            <person name="Shao M."/>
            <person name="Duquette J."/>
            <person name="Hirsch C.N."/>
            <person name="Kimball J."/>
        </authorList>
    </citation>
    <scope>NUCLEOTIDE SEQUENCE</scope>
    <source>
        <tissue evidence="2">Fresh leaf tissue</tissue>
    </source>
</reference>
<evidence type="ECO:0000313" key="3">
    <source>
        <dbReference type="Proteomes" id="UP000729402"/>
    </source>
</evidence>
<accession>A0A8J5RK29</accession>
<keyword evidence="3" id="KW-1185">Reference proteome</keyword>
<dbReference type="AlphaFoldDB" id="A0A8J5RK29"/>
<dbReference type="EMBL" id="JAAALK010000290">
    <property type="protein sequence ID" value="KAG8047258.1"/>
    <property type="molecule type" value="Genomic_DNA"/>
</dbReference>
<evidence type="ECO:0000256" key="1">
    <source>
        <dbReference type="SAM" id="MobiDB-lite"/>
    </source>
</evidence>
<name>A0A8J5RK29_ZIZPA</name>
<feature type="compositionally biased region" description="Basic residues" evidence="1">
    <location>
        <begin position="131"/>
        <end position="141"/>
    </location>
</feature>
<protein>
    <submittedName>
        <fullName evidence="2">Uncharacterized protein</fullName>
    </submittedName>
</protein>
<proteinExistence type="predicted"/>
<feature type="compositionally biased region" description="Pro residues" evidence="1">
    <location>
        <begin position="114"/>
        <end position="124"/>
    </location>
</feature>
<evidence type="ECO:0000313" key="2">
    <source>
        <dbReference type="EMBL" id="KAG8047258.1"/>
    </source>
</evidence>